<dbReference type="SUPFAM" id="SSF103481">
    <property type="entry name" value="Multidrug resistance efflux transporter EmrE"/>
    <property type="match status" value="1"/>
</dbReference>
<proteinExistence type="inferred from homology"/>
<evidence type="ECO:0000313" key="7">
    <source>
        <dbReference type="Proteomes" id="UP001243846"/>
    </source>
</evidence>
<feature type="transmembrane region" description="Helical" evidence="5">
    <location>
        <begin position="34"/>
        <end position="52"/>
    </location>
</feature>
<evidence type="ECO:0000256" key="4">
    <source>
        <dbReference type="ARBA" id="ARBA00023136"/>
    </source>
</evidence>
<keyword evidence="7" id="KW-1185">Reference proteome</keyword>
<feature type="transmembrane region" description="Helical" evidence="5">
    <location>
        <begin position="64"/>
        <end position="81"/>
    </location>
</feature>
<evidence type="ECO:0000256" key="2">
    <source>
        <dbReference type="ARBA" id="ARBA00022692"/>
    </source>
</evidence>
<protein>
    <submittedName>
        <fullName evidence="6">YnfA family protein</fullName>
    </submittedName>
</protein>
<reference evidence="7" key="1">
    <citation type="journal article" date="2019" name="Int. J. Syst. Evol. Microbiol.">
        <title>The Global Catalogue of Microorganisms (GCM) 10K type strain sequencing project: providing services to taxonomists for standard genome sequencing and annotation.</title>
        <authorList>
            <consortium name="The Broad Institute Genomics Platform"/>
            <consortium name="The Broad Institute Genome Sequencing Center for Infectious Disease"/>
            <person name="Wu L."/>
            <person name="Ma J."/>
        </authorList>
    </citation>
    <scope>NUCLEOTIDE SEQUENCE [LARGE SCALE GENOMIC DNA]</scope>
    <source>
        <strain evidence="7">CECT 8482</strain>
    </source>
</reference>
<dbReference type="EMBL" id="JAUFRC010000001">
    <property type="protein sequence ID" value="MDN3711281.1"/>
    <property type="molecule type" value="Genomic_DNA"/>
</dbReference>
<gene>
    <name evidence="6" type="ORF">QWZ10_04480</name>
</gene>
<dbReference type="Pfam" id="PF02694">
    <property type="entry name" value="UPF0060"/>
    <property type="match status" value="1"/>
</dbReference>
<accession>A0ABT8D4G4</accession>
<feature type="transmembrane region" description="Helical" evidence="5">
    <location>
        <begin position="87"/>
        <end position="107"/>
    </location>
</feature>
<evidence type="ECO:0000256" key="5">
    <source>
        <dbReference type="HAMAP-Rule" id="MF_00010"/>
    </source>
</evidence>
<keyword evidence="2 5" id="KW-0812">Transmembrane</keyword>
<name>A0ABT8D4G4_9RHOB</name>
<dbReference type="Proteomes" id="UP001243846">
    <property type="component" value="Unassembled WGS sequence"/>
</dbReference>
<dbReference type="PANTHER" id="PTHR36116:SF1">
    <property type="entry name" value="UPF0060 MEMBRANE PROTEIN YNFA"/>
    <property type="match status" value="1"/>
</dbReference>
<dbReference type="InterPro" id="IPR003844">
    <property type="entry name" value="UPF0060"/>
</dbReference>
<evidence type="ECO:0000313" key="6">
    <source>
        <dbReference type="EMBL" id="MDN3711281.1"/>
    </source>
</evidence>
<comment type="caution">
    <text evidence="6">The sequence shown here is derived from an EMBL/GenBank/DDBJ whole genome shotgun (WGS) entry which is preliminary data.</text>
</comment>
<keyword evidence="3 5" id="KW-1133">Transmembrane helix</keyword>
<sequence length="110" mass="11812">MGAALHALGLYLLAALAEIAGCFAFWAWLRMGRPIWWTLPGVAALILFAWLLTRIDTDFAGRAYAAYGGVYILASLGWLWLMEGTPSRWDVIGGAICLIGAGVILLGSRG</sequence>
<comment type="similarity">
    <text evidence="5">Belongs to the UPF0060 family.</text>
</comment>
<comment type="subcellular location">
    <subcellularLocation>
        <location evidence="5">Cell membrane</location>
        <topology evidence="5">Multi-pass membrane protein</topology>
    </subcellularLocation>
</comment>
<evidence type="ECO:0000256" key="1">
    <source>
        <dbReference type="ARBA" id="ARBA00022475"/>
    </source>
</evidence>
<keyword evidence="4 5" id="KW-0472">Membrane</keyword>
<dbReference type="HAMAP" id="MF_00010">
    <property type="entry name" value="UPF0060"/>
    <property type="match status" value="1"/>
</dbReference>
<dbReference type="PANTHER" id="PTHR36116">
    <property type="entry name" value="UPF0060 MEMBRANE PROTEIN YNFA"/>
    <property type="match status" value="1"/>
</dbReference>
<organism evidence="6 7">
    <name type="scientific">Paracoccus cavernae</name>
    <dbReference type="NCBI Taxonomy" id="1571207"/>
    <lineage>
        <taxon>Bacteria</taxon>
        <taxon>Pseudomonadati</taxon>
        <taxon>Pseudomonadota</taxon>
        <taxon>Alphaproteobacteria</taxon>
        <taxon>Rhodobacterales</taxon>
        <taxon>Paracoccaceae</taxon>
        <taxon>Paracoccus</taxon>
    </lineage>
</organism>
<dbReference type="NCBIfam" id="NF002586">
    <property type="entry name" value="PRK02237.1"/>
    <property type="match status" value="1"/>
</dbReference>
<evidence type="ECO:0000256" key="3">
    <source>
        <dbReference type="ARBA" id="ARBA00022989"/>
    </source>
</evidence>
<keyword evidence="1 5" id="KW-1003">Cell membrane</keyword>
<dbReference type="InterPro" id="IPR037185">
    <property type="entry name" value="EmrE-like"/>
</dbReference>